<organism evidence="2">
    <name type="scientific">Menopon gallinae</name>
    <name type="common">poultry shaft louse</name>
    <dbReference type="NCBI Taxonomy" id="328185"/>
    <lineage>
        <taxon>Eukaryota</taxon>
        <taxon>Metazoa</taxon>
        <taxon>Ecdysozoa</taxon>
        <taxon>Arthropoda</taxon>
        <taxon>Hexapoda</taxon>
        <taxon>Insecta</taxon>
        <taxon>Pterygota</taxon>
        <taxon>Neoptera</taxon>
        <taxon>Paraneoptera</taxon>
        <taxon>Psocodea</taxon>
        <taxon>Troctomorpha</taxon>
        <taxon>Phthiraptera</taxon>
        <taxon>Amblycera</taxon>
        <taxon>Menoponidae</taxon>
        <taxon>Menopon</taxon>
    </lineage>
</organism>
<dbReference type="InterPro" id="IPR019734">
    <property type="entry name" value="TPR_rpt"/>
</dbReference>
<gene>
    <name evidence="2" type="ORF">PYX00_006335</name>
</gene>
<comment type="caution">
    <text evidence="2">The sequence shown here is derived from an EMBL/GenBank/DDBJ whole genome shotgun (WGS) entry which is preliminary data.</text>
</comment>
<dbReference type="Pfam" id="PF00515">
    <property type="entry name" value="TPR_1"/>
    <property type="match status" value="1"/>
</dbReference>
<dbReference type="SMART" id="SM00028">
    <property type="entry name" value="TPR"/>
    <property type="match status" value="1"/>
</dbReference>
<protein>
    <recommendedName>
        <fullName evidence="3">Tetratricopeptide repeat protein</fullName>
    </recommendedName>
</protein>
<dbReference type="SUPFAM" id="SSF48452">
    <property type="entry name" value="TPR-like"/>
    <property type="match status" value="1"/>
</dbReference>
<evidence type="ECO:0008006" key="3">
    <source>
        <dbReference type="Google" id="ProtNLM"/>
    </source>
</evidence>
<dbReference type="Gene3D" id="1.25.40.10">
    <property type="entry name" value="Tetratricopeptide repeat domain"/>
    <property type="match status" value="1"/>
</dbReference>
<dbReference type="PANTHER" id="PTHR47059">
    <property type="entry name" value="TETRATRICOPEPTIDE REPEAT PROTEIN 32"/>
    <property type="match status" value="1"/>
</dbReference>
<proteinExistence type="predicted"/>
<dbReference type="AlphaFoldDB" id="A0AAW2HVS3"/>
<reference evidence="2" key="1">
    <citation type="journal article" date="2024" name="Gigascience">
        <title>Chromosome-level genome of the poultry shaft louse Menopon gallinae provides insight into the host-switching and adaptive evolution of parasitic lice.</title>
        <authorList>
            <person name="Xu Y."/>
            <person name="Ma L."/>
            <person name="Liu S."/>
            <person name="Liang Y."/>
            <person name="Liu Q."/>
            <person name="He Z."/>
            <person name="Tian L."/>
            <person name="Duan Y."/>
            <person name="Cai W."/>
            <person name="Li H."/>
            <person name="Song F."/>
        </authorList>
    </citation>
    <scope>NUCLEOTIDE SEQUENCE</scope>
    <source>
        <strain evidence="2">Cailab_2023a</strain>
    </source>
</reference>
<dbReference type="PROSITE" id="PS50293">
    <property type="entry name" value="TPR_REGION"/>
    <property type="match status" value="1"/>
</dbReference>
<keyword evidence="1" id="KW-0802">TPR repeat</keyword>
<dbReference type="EMBL" id="JARGDH010000003">
    <property type="protein sequence ID" value="KAL0273726.1"/>
    <property type="molecule type" value="Genomic_DNA"/>
</dbReference>
<dbReference type="InterPro" id="IPR011990">
    <property type="entry name" value="TPR-like_helical_dom_sf"/>
</dbReference>
<accession>A0AAW2HVS3</accession>
<dbReference type="Pfam" id="PF13181">
    <property type="entry name" value="TPR_8"/>
    <property type="match status" value="1"/>
</dbReference>
<evidence type="ECO:0000313" key="2">
    <source>
        <dbReference type="EMBL" id="KAL0273726.1"/>
    </source>
</evidence>
<feature type="repeat" description="TPR" evidence="1">
    <location>
        <begin position="23"/>
        <end position="56"/>
    </location>
</feature>
<evidence type="ECO:0000256" key="1">
    <source>
        <dbReference type="PROSITE-ProRule" id="PRU00339"/>
    </source>
</evidence>
<name>A0AAW2HVS3_9NEOP</name>
<dbReference type="PROSITE" id="PS50005">
    <property type="entry name" value="TPR"/>
    <property type="match status" value="1"/>
</dbReference>
<dbReference type="PANTHER" id="PTHR47059:SF1">
    <property type="entry name" value="TETRATRICOPEPTIDE REPEAT PROTEIN 32"/>
    <property type="match status" value="1"/>
</dbReference>
<sequence length="71" mass="8019">MKVDFDDAIEDYTKAISLDPGLAVAYYNRGTVLYRLGNYELALEDLTKCVELDPKNIHFAEGLSECKKMCP</sequence>